<dbReference type="PRINTS" id="PR00419">
    <property type="entry name" value="ADXRDTASE"/>
</dbReference>
<dbReference type="InterPro" id="IPR017896">
    <property type="entry name" value="4Fe4S_Fe-S-bd"/>
</dbReference>
<organism evidence="2 3">
    <name type="scientific">Thermovibrio guaymasensis</name>
    <dbReference type="NCBI Taxonomy" id="240167"/>
    <lineage>
        <taxon>Bacteria</taxon>
        <taxon>Pseudomonadati</taxon>
        <taxon>Aquificota</taxon>
        <taxon>Aquificia</taxon>
        <taxon>Desulfurobacteriales</taxon>
        <taxon>Desulfurobacteriaceae</taxon>
        <taxon>Thermovibrio</taxon>
    </lineage>
</organism>
<dbReference type="EMBL" id="RBIE01000002">
    <property type="protein sequence ID" value="RKQ61689.1"/>
    <property type="molecule type" value="Genomic_DNA"/>
</dbReference>
<dbReference type="GO" id="GO:0051536">
    <property type="term" value="F:iron-sulfur cluster binding"/>
    <property type="evidence" value="ECO:0007669"/>
    <property type="project" value="InterPro"/>
</dbReference>
<accession>A0A420W6I1</accession>
<dbReference type="SUPFAM" id="SSF46548">
    <property type="entry name" value="alpha-helical ferredoxin"/>
    <property type="match status" value="1"/>
</dbReference>
<proteinExistence type="predicted"/>
<dbReference type="Pfam" id="PF14691">
    <property type="entry name" value="Fer4_20"/>
    <property type="match status" value="1"/>
</dbReference>
<sequence>MAKKEIRKVRVPVPEREPLKRIKDFKEVKIGYSPQLAVEEAKRCLQCPHSPCVDACPVNVPIPQFIKLIAEGKFVEAARKIKEENIMPSVCGRVCPQEIQCEGACVVGKVGDPVAIGALEAFAGDHEASVGYEKFEIKEKSGKRVAVVGSGPAGIACAADLLKYGHEVVIFEALHEPGGVLIYGIPEFRLPNGTVQRELEFLKEMGAEIRLNFVVGKTATIYELLEEFDAVFIGSGAGLPYLLNVEGINLNGIYSANEFLTRVNLMRAYEFPEYDTPVFAGKRLAVIGGGNTAMDVARTAVRLPDTEEVYVVYRRSEKEMPARVEEVRHAKEEGVIFKTLTSPLRFVGEEGWVKGIECIKMELSEPDESGRRKPVPIPGSEFILEVDSVVIAIGQGPNPVVVDGVKEIRRGKKGEIIVDPETFMTDLPGVFAGGDAIRGGSTVIVAMGDGRKAAKSIHKYLTQGYNSSSTK</sequence>
<dbReference type="NCBIfam" id="TIGR01316">
    <property type="entry name" value="gltA"/>
    <property type="match status" value="1"/>
</dbReference>
<dbReference type="PANTHER" id="PTHR42783">
    <property type="entry name" value="GLUTAMATE SYNTHASE [NADPH] SMALL CHAIN"/>
    <property type="match status" value="1"/>
</dbReference>
<dbReference type="InterPro" id="IPR028261">
    <property type="entry name" value="DPD_II"/>
</dbReference>
<evidence type="ECO:0000313" key="2">
    <source>
        <dbReference type="EMBL" id="RKQ61689.1"/>
    </source>
</evidence>
<dbReference type="RefSeq" id="WP_121170933.1">
    <property type="nucleotide sequence ID" value="NZ_RBIE01000002.1"/>
</dbReference>
<gene>
    <name evidence="2" type="ORF">C7457_1131</name>
</gene>
<dbReference type="InterPro" id="IPR009051">
    <property type="entry name" value="Helical_ferredxn"/>
</dbReference>
<dbReference type="PROSITE" id="PS51379">
    <property type="entry name" value="4FE4S_FER_2"/>
    <property type="match status" value="1"/>
</dbReference>
<feature type="domain" description="4Fe-4S ferredoxin-type" evidence="1">
    <location>
        <begin position="34"/>
        <end position="66"/>
    </location>
</feature>
<dbReference type="SUPFAM" id="SSF51971">
    <property type="entry name" value="Nucleotide-binding domain"/>
    <property type="match status" value="1"/>
</dbReference>
<evidence type="ECO:0000313" key="3">
    <source>
        <dbReference type="Proteomes" id="UP000280881"/>
    </source>
</evidence>
<reference evidence="2 3" key="1">
    <citation type="submission" date="2018-10" db="EMBL/GenBank/DDBJ databases">
        <title>Genomic Encyclopedia of Type Strains, Phase IV (KMG-IV): sequencing the most valuable type-strain genomes for metagenomic binning, comparative biology and taxonomic classification.</title>
        <authorList>
            <person name="Goeker M."/>
        </authorList>
    </citation>
    <scope>NUCLEOTIDE SEQUENCE [LARGE SCALE GENOMIC DNA]</scope>
    <source>
        <strain evidence="2 3">DSM 15521</strain>
    </source>
</reference>
<dbReference type="GO" id="GO:0016491">
    <property type="term" value="F:oxidoreductase activity"/>
    <property type="evidence" value="ECO:0007669"/>
    <property type="project" value="InterPro"/>
</dbReference>
<dbReference type="Gene3D" id="3.50.50.60">
    <property type="entry name" value="FAD/NAD(P)-binding domain"/>
    <property type="match status" value="2"/>
</dbReference>
<keyword evidence="3" id="KW-1185">Reference proteome</keyword>
<dbReference type="PANTHER" id="PTHR42783:SF3">
    <property type="entry name" value="GLUTAMATE SYNTHASE [NADPH] SMALL CHAIN-RELATED"/>
    <property type="match status" value="1"/>
</dbReference>
<dbReference type="Proteomes" id="UP000280881">
    <property type="component" value="Unassembled WGS sequence"/>
</dbReference>
<protein>
    <submittedName>
        <fullName evidence="2">Sulfide dehydrogenase (Flavoprotein) subunit SudA</fullName>
    </submittedName>
</protein>
<evidence type="ECO:0000259" key="1">
    <source>
        <dbReference type="PROSITE" id="PS51379"/>
    </source>
</evidence>
<dbReference type="InterPro" id="IPR023753">
    <property type="entry name" value="FAD/NAD-binding_dom"/>
</dbReference>
<dbReference type="InterPro" id="IPR006004">
    <property type="entry name" value="SudA-like"/>
</dbReference>
<dbReference type="InterPro" id="IPR036188">
    <property type="entry name" value="FAD/NAD-bd_sf"/>
</dbReference>
<dbReference type="Gene3D" id="1.10.1060.10">
    <property type="entry name" value="Alpha-helical ferredoxin"/>
    <property type="match status" value="1"/>
</dbReference>
<dbReference type="Pfam" id="PF07992">
    <property type="entry name" value="Pyr_redox_2"/>
    <property type="match status" value="1"/>
</dbReference>
<dbReference type="OrthoDB" id="9803192at2"/>
<comment type="caution">
    <text evidence="2">The sequence shown here is derived from an EMBL/GenBank/DDBJ whole genome shotgun (WGS) entry which is preliminary data.</text>
</comment>
<name>A0A420W6I1_9BACT</name>
<dbReference type="AlphaFoldDB" id="A0A420W6I1"/>